<evidence type="ECO:0000313" key="1">
    <source>
        <dbReference type="EMBL" id="AKM82267.1"/>
    </source>
</evidence>
<proteinExistence type="predicted"/>
<dbReference type="Pfam" id="PF05258">
    <property type="entry name" value="DciA"/>
    <property type="match status" value="1"/>
</dbReference>
<reference evidence="1 2" key="1">
    <citation type="journal article" date="2015" name="Nature">
        <title>rRNA introns, odd ribosomes, and small enigmatic genomes across a large radiation of phyla.</title>
        <authorList>
            <person name="Brown C.T."/>
            <person name="Hug L.A."/>
            <person name="Thomas B.C."/>
            <person name="Sharon I."/>
            <person name="Castelle C.J."/>
            <person name="Singh A."/>
            <person name="Wilkins M.J."/>
            <person name="Williams K.H."/>
            <person name="Banfield J.F."/>
        </authorList>
    </citation>
    <scope>NUCLEOTIDE SEQUENCE [LARGE SCALE GENOMIC DNA]</scope>
</reference>
<dbReference type="AlphaFoldDB" id="A0A0G4B5K5"/>
<dbReference type="InterPro" id="IPR007922">
    <property type="entry name" value="DciA-like"/>
</dbReference>
<dbReference type="EMBL" id="CP011213">
    <property type="protein sequence ID" value="AKM82267.1"/>
    <property type="molecule type" value="Genomic_DNA"/>
</dbReference>
<accession>A0A0G4B5K5</accession>
<evidence type="ECO:0008006" key="3">
    <source>
        <dbReference type="Google" id="ProtNLM"/>
    </source>
</evidence>
<organism evidence="1 2">
    <name type="scientific">Berkelbacteria bacterium GW2011_GWE1_39_12</name>
    <dbReference type="NCBI Taxonomy" id="1618337"/>
    <lineage>
        <taxon>Bacteria</taxon>
        <taxon>Candidatus Berkelbacteria</taxon>
    </lineage>
</organism>
<name>A0A0G4B5K5_9BACT</name>
<dbReference type="Proteomes" id="UP000035648">
    <property type="component" value="Chromosome"/>
</dbReference>
<protein>
    <recommendedName>
        <fullName evidence="3">DUF721 domain-containing protein</fullName>
    </recommendedName>
</protein>
<gene>
    <name evidence="1" type="ORF">UT28_C0001G0462</name>
</gene>
<sequence>MMAAMDHINKHFDHIPKYFRLQKPLQAADVCGKARELADGQYDVISFNDGLLTLSTTSSAAASNLRMKTFEIQNEINEKLGKELVKKVRIKIQ</sequence>
<evidence type="ECO:0000313" key="2">
    <source>
        <dbReference type="Proteomes" id="UP000035648"/>
    </source>
</evidence>
<dbReference type="KEGG" id="bbgw:UT28_C0001G0462"/>